<dbReference type="EMBL" id="JACZDF010000007">
    <property type="protein sequence ID" value="MBD9700274.1"/>
    <property type="molecule type" value="Genomic_DNA"/>
</dbReference>
<dbReference type="SUPFAM" id="SSF52540">
    <property type="entry name" value="P-loop containing nucleoside triphosphate hydrolases"/>
    <property type="match status" value="2"/>
</dbReference>
<dbReference type="InterPro" id="IPR014001">
    <property type="entry name" value="Helicase_ATP-bd"/>
</dbReference>
<dbReference type="InterPro" id="IPR000330">
    <property type="entry name" value="SNF2_N"/>
</dbReference>
<dbReference type="Pfam" id="PF00271">
    <property type="entry name" value="Helicase_C"/>
    <property type="match status" value="1"/>
</dbReference>
<feature type="domain" description="Helicase ATP-binding" evidence="5">
    <location>
        <begin position="109"/>
        <end position="278"/>
    </location>
</feature>
<dbReference type="PANTHER" id="PTHR45766">
    <property type="entry name" value="DNA ANNEALING HELICASE AND ENDONUCLEASE ZRANB3 FAMILY MEMBER"/>
    <property type="match status" value="1"/>
</dbReference>
<organism evidence="7 8">
    <name type="scientific">Flavimobilis rhizosphaerae</name>
    <dbReference type="NCBI Taxonomy" id="2775421"/>
    <lineage>
        <taxon>Bacteria</taxon>
        <taxon>Bacillati</taxon>
        <taxon>Actinomycetota</taxon>
        <taxon>Actinomycetes</taxon>
        <taxon>Micrococcales</taxon>
        <taxon>Jonesiaceae</taxon>
        <taxon>Flavimobilis</taxon>
    </lineage>
</organism>
<evidence type="ECO:0000259" key="6">
    <source>
        <dbReference type="PROSITE" id="PS51194"/>
    </source>
</evidence>
<dbReference type="PANTHER" id="PTHR45766:SF6">
    <property type="entry name" value="SWI_SNF-RELATED MATRIX-ASSOCIATED ACTIN-DEPENDENT REGULATOR OF CHROMATIN SUBFAMILY A-LIKE PROTEIN 1"/>
    <property type="match status" value="1"/>
</dbReference>
<evidence type="ECO:0000256" key="3">
    <source>
        <dbReference type="ARBA" id="ARBA00022806"/>
    </source>
</evidence>
<name>A0ABR9DTL7_9MICO</name>
<keyword evidence="3 7" id="KW-0347">Helicase</keyword>
<evidence type="ECO:0000256" key="2">
    <source>
        <dbReference type="ARBA" id="ARBA00022801"/>
    </source>
</evidence>
<reference evidence="7 8" key="1">
    <citation type="submission" date="2020-09" db="EMBL/GenBank/DDBJ databases">
        <title>Flavimobilis rhizosphaerae sp. nov., isolated from rhizosphere soil of Spartina alterniflora.</title>
        <authorList>
            <person name="Hanqin C."/>
        </authorList>
    </citation>
    <scope>NUCLEOTIDE SEQUENCE [LARGE SCALE GENOMIC DNA]</scope>
    <source>
        <strain evidence="7 8">GY 10621</strain>
    </source>
</reference>
<dbReference type="Gene3D" id="3.40.50.10810">
    <property type="entry name" value="Tandem AAA-ATPase domain"/>
    <property type="match status" value="1"/>
</dbReference>
<dbReference type="InterPro" id="IPR049730">
    <property type="entry name" value="SNF2/RAD54-like_C"/>
</dbReference>
<dbReference type="GO" id="GO:0004386">
    <property type="term" value="F:helicase activity"/>
    <property type="evidence" value="ECO:0007669"/>
    <property type="project" value="UniProtKB-KW"/>
</dbReference>
<dbReference type="Gene3D" id="3.40.50.300">
    <property type="entry name" value="P-loop containing nucleotide triphosphate hydrolases"/>
    <property type="match status" value="1"/>
</dbReference>
<dbReference type="Pfam" id="PF00176">
    <property type="entry name" value="SNF2-rel_dom"/>
    <property type="match status" value="1"/>
</dbReference>
<evidence type="ECO:0000313" key="8">
    <source>
        <dbReference type="Proteomes" id="UP000642107"/>
    </source>
</evidence>
<keyword evidence="2" id="KW-0378">Hydrolase</keyword>
<evidence type="ECO:0000313" key="7">
    <source>
        <dbReference type="EMBL" id="MBD9700274.1"/>
    </source>
</evidence>
<dbReference type="CDD" id="cd18793">
    <property type="entry name" value="SF2_C_SNF"/>
    <property type="match status" value="1"/>
</dbReference>
<dbReference type="CDD" id="cd18011">
    <property type="entry name" value="DEXDc_RapA"/>
    <property type="match status" value="1"/>
</dbReference>
<dbReference type="RefSeq" id="WP_192281553.1">
    <property type="nucleotide sequence ID" value="NZ_JACZDF010000007.1"/>
</dbReference>
<keyword evidence="4" id="KW-0067">ATP-binding</keyword>
<dbReference type="InterPro" id="IPR001650">
    <property type="entry name" value="Helicase_C-like"/>
</dbReference>
<dbReference type="PROSITE" id="PS51194">
    <property type="entry name" value="HELICASE_CTER"/>
    <property type="match status" value="1"/>
</dbReference>
<dbReference type="SMART" id="SM00490">
    <property type="entry name" value="HELICc"/>
    <property type="match status" value="1"/>
</dbReference>
<sequence>MVVVRDEEWLVRATEETADGLLIRVQGLGELVRDTEATFYTSLDDVHPLDPAQARVVPDVSSNYRTSRLWLESTIRKTAVPLADPSLTVSTRALADALSYQQSAVRKALDPANLRPRILLADAVGLGKTLEIGMILSELVRRGRGDRILIVTPRHVLEQMQHEMWSRFALPFVRLDSAGIQRVRQKLPATRNPFTYYRRVIISIDTLKSDRYVAHLSKQRWDAVVIDESHNLSNSATLNNRLARVLARQSDALILASATPHNGKKESFAELIRLLDPSAVRPDGELVPREVERLVIRRHRHSPEVAQVVGADWAERQKPQNILVPATPEENAIAHELDDVWLHPASGRTPYSGQNATLFPWTLAKAFLSSPAALQETVRARRRRLTTGPAADTERAALDRLEHLATAALAKPSAKYQRLLEHLKQIGISKASPHRAVIFAERISTLHWLQKQLIKDLGLPVAGVEIMHGGLPDDEQQRIVEAFKQSHTPVRVLVTGDVASEGVNLHAQCHELIHFDIPWSLIRIEQRNGRIDRYGQKHPPRITTLLLDPTSQGFSGDVRVLARLMEREHEAHTALGDVASLMGEYDVGKEEEEIRKVLAGQKDFDQVVKSVEDATAADDLAALFARLAGTAPADDGASHQSASVAPVIAPAAQYGTGLYPDEVTYLDEALRAAYIDPTGKVTNNGVEWRHHTGHGIAELTPPRDLVQRLEVLPQSYLADRKVTQSLKLATTPAKGAERLRAALTDENESSWPDAHYLAPLHPVLEWASDRALASLGRNEVFAVRGDVEAATVLLLGTLTNRRGQVVAASWLTVQFPDLDSPDFALVNPHESASAALSALGWTAARTNPGALAGTERLTALIAPAVSKARAQMGQVFAAAEADVAARVAEWSTRLDEWDEEAGTLLQYKDLKLRRISVEQERELVTAMNPDRQLVRPLLVVVPEGGVA</sequence>
<accession>A0ABR9DTL7</accession>
<feature type="domain" description="Helicase C-terminal" evidence="6">
    <location>
        <begin position="415"/>
        <end position="586"/>
    </location>
</feature>
<proteinExistence type="predicted"/>
<dbReference type="InterPro" id="IPR027417">
    <property type="entry name" value="P-loop_NTPase"/>
</dbReference>
<comment type="caution">
    <text evidence="7">The sequence shown here is derived from an EMBL/GenBank/DDBJ whole genome shotgun (WGS) entry which is preliminary data.</text>
</comment>
<dbReference type="InterPro" id="IPR038718">
    <property type="entry name" value="SNF2-like_sf"/>
</dbReference>
<dbReference type="InterPro" id="IPR057342">
    <property type="entry name" value="DEXDc_RapA"/>
</dbReference>
<evidence type="ECO:0000256" key="1">
    <source>
        <dbReference type="ARBA" id="ARBA00022741"/>
    </source>
</evidence>
<gene>
    <name evidence="7" type="ORF">IGS67_12370</name>
</gene>
<dbReference type="SMART" id="SM00487">
    <property type="entry name" value="DEXDc"/>
    <property type="match status" value="1"/>
</dbReference>
<dbReference type="Proteomes" id="UP000642107">
    <property type="component" value="Unassembled WGS sequence"/>
</dbReference>
<evidence type="ECO:0000256" key="4">
    <source>
        <dbReference type="ARBA" id="ARBA00022840"/>
    </source>
</evidence>
<keyword evidence="1" id="KW-0547">Nucleotide-binding</keyword>
<evidence type="ECO:0000259" key="5">
    <source>
        <dbReference type="PROSITE" id="PS51192"/>
    </source>
</evidence>
<protein>
    <submittedName>
        <fullName evidence="7">DEAD/DEAH box helicase</fullName>
    </submittedName>
</protein>
<keyword evidence="8" id="KW-1185">Reference proteome</keyword>
<dbReference type="PROSITE" id="PS51192">
    <property type="entry name" value="HELICASE_ATP_BIND_1"/>
    <property type="match status" value="1"/>
</dbReference>